<gene>
    <name evidence="1" type="ORF">RJ640_008714</name>
</gene>
<dbReference type="InterPro" id="IPR012511">
    <property type="entry name" value="AdoMetDC_leader"/>
</dbReference>
<dbReference type="EMBL" id="JAVXUO010001116">
    <property type="protein sequence ID" value="KAK2985890.1"/>
    <property type="molecule type" value="Genomic_DNA"/>
</dbReference>
<name>A0AA88UI98_9ASTE</name>
<sequence length="129" mass="14345">MAYLSKMVGGRDLLPAVEEAERRLNVLMESKGGKKKYSSSKSFYEAPLGYSIEDVRPHGRIKKFRSAAYSNCSTLTFFRSPVSLYTPIRLSSRLTGPQNCFYKAQSSSAAVMTEDSGITRILPDSEICD</sequence>
<comment type="caution">
    <text evidence="1">The sequence shown here is derived from an EMBL/GenBank/DDBJ whole genome shotgun (WGS) entry which is preliminary data.</text>
</comment>
<organism evidence="1 2">
    <name type="scientific">Escallonia rubra</name>
    <dbReference type="NCBI Taxonomy" id="112253"/>
    <lineage>
        <taxon>Eukaryota</taxon>
        <taxon>Viridiplantae</taxon>
        <taxon>Streptophyta</taxon>
        <taxon>Embryophyta</taxon>
        <taxon>Tracheophyta</taxon>
        <taxon>Spermatophyta</taxon>
        <taxon>Magnoliopsida</taxon>
        <taxon>eudicotyledons</taxon>
        <taxon>Gunneridae</taxon>
        <taxon>Pentapetalae</taxon>
        <taxon>asterids</taxon>
        <taxon>campanulids</taxon>
        <taxon>Escalloniales</taxon>
        <taxon>Escalloniaceae</taxon>
        <taxon>Escallonia</taxon>
    </lineage>
</organism>
<dbReference type="Pfam" id="PF08132">
    <property type="entry name" value="AdoMetDC_leader"/>
    <property type="match status" value="1"/>
</dbReference>
<protein>
    <submittedName>
        <fullName evidence="1">Uncharacterized protein</fullName>
    </submittedName>
</protein>
<dbReference type="AlphaFoldDB" id="A0AA88UI98"/>
<keyword evidence="2" id="KW-1185">Reference proteome</keyword>
<reference evidence="1" key="1">
    <citation type="submission" date="2022-12" db="EMBL/GenBank/DDBJ databases">
        <title>Draft genome assemblies for two species of Escallonia (Escalloniales).</title>
        <authorList>
            <person name="Chanderbali A."/>
            <person name="Dervinis C."/>
            <person name="Anghel I."/>
            <person name="Soltis D."/>
            <person name="Soltis P."/>
            <person name="Zapata F."/>
        </authorList>
    </citation>
    <scope>NUCLEOTIDE SEQUENCE</scope>
    <source>
        <strain evidence="1">UCBG92.1500</strain>
        <tissue evidence="1">Leaf</tissue>
    </source>
</reference>
<accession>A0AA88UI98</accession>
<evidence type="ECO:0000313" key="1">
    <source>
        <dbReference type="EMBL" id="KAK2985890.1"/>
    </source>
</evidence>
<dbReference type="PANTHER" id="PTHR35727:SF5">
    <property type="entry name" value="S-ADENOSYL-L-METHIONINE DECARBOXYLASE LEADER PEPTIDE PROTEIN"/>
    <property type="match status" value="1"/>
</dbReference>
<dbReference type="PANTHER" id="PTHR35727">
    <property type="entry name" value="BNAA05G33520D PROTEIN"/>
    <property type="match status" value="1"/>
</dbReference>
<evidence type="ECO:0000313" key="2">
    <source>
        <dbReference type="Proteomes" id="UP001187471"/>
    </source>
</evidence>
<dbReference type="Proteomes" id="UP001187471">
    <property type="component" value="Unassembled WGS sequence"/>
</dbReference>
<proteinExistence type="predicted"/>